<feature type="domain" description="DUF2293" evidence="2">
    <location>
        <begin position="167"/>
        <end position="250"/>
    </location>
</feature>
<dbReference type="Pfam" id="PF10056">
    <property type="entry name" value="DUF2293"/>
    <property type="match status" value="1"/>
</dbReference>
<feature type="region of interest" description="Disordered" evidence="1">
    <location>
        <begin position="1"/>
        <end position="88"/>
    </location>
</feature>
<name>A0A1B7P940_9EURO</name>
<comment type="caution">
    <text evidence="3">The sequence shown here is derived from an EMBL/GenBank/DDBJ whole genome shotgun (WGS) entry which is preliminary data.</text>
</comment>
<dbReference type="PANTHER" id="PTHR38113:SF2">
    <property type="entry name" value="DUF2293 DOMAIN-CONTAINING PROTEIN"/>
    <property type="match status" value="1"/>
</dbReference>
<gene>
    <name evidence="3" type="ORF">ACJ72_00079</name>
</gene>
<feature type="compositionally biased region" description="Basic and acidic residues" evidence="1">
    <location>
        <begin position="42"/>
        <end position="79"/>
    </location>
</feature>
<keyword evidence="4" id="KW-1185">Reference proteome</keyword>
<reference evidence="3 4" key="1">
    <citation type="submission" date="2015-07" db="EMBL/GenBank/DDBJ databases">
        <title>Emmonsia species relationships and genome sequence.</title>
        <authorList>
            <person name="Cuomo C.A."/>
            <person name="Schwartz I.S."/>
            <person name="Kenyon C."/>
            <person name="de Hoog G.S."/>
            <person name="Govender N.P."/>
            <person name="Botha A."/>
            <person name="Moreno L."/>
            <person name="de Vries M."/>
            <person name="Munoz J.F."/>
            <person name="Stielow J.B."/>
        </authorList>
    </citation>
    <scope>NUCLEOTIDE SEQUENCE [LARGE SCALE GENOMIC DNA]</scope>
    <source>
        <strain evidence="3 4">CBS 136260</strain>
    </source>
</reference>
<proteinExistence type="predicted"/>
<dbReference type="OrthoDB" id="5381833at2759"/>
<accession>A0A1B7P940</accession>
<dbReference type="EMBL" id="LGUA01000004">
    <property type="protein sequence ID" value="OAX85541.1"/>
    <property type="molecule type" value="Genomic_DNA"/>
</dbReference>
<evidence type="ECO:0000259" key="2">
    <source>
        <dbReference type="Pfam" id="PF10056"/>
    </source>
</evidence>
<evidence type="ECO:0000313" key="3">
    <source>
        <dbReference type="EMBL" id="OAX85541.1"/>
    </source>
</evidence>
<dbReference type="AlphaFoldDB" id="A0A1B7P940"/>
<dbReference type="InterPro" id="IPR018744">
    <property type="entry name" value="DUF2293"/>
</dbReference>
<dbReference type="Proteomes" id="UP000091918">
    <property type="component" value="Unassembled WGS sequence"/>
</dbReference>
<protein>
    <recommendedName>
        <fullName evidence="2">DUF2293 domain-containing protein</fullName>
    </recommendedName>
</protein>
<feature type="compositionally biased region" description="Basic residues" evidence="1">
    <location>
        <begin position="8"/>
        <end position="22"/>
    </location>
</feature>
<sequence>MASETTPRKSKRPPSRTRRRKPGNNTTSKPARKQRPASSSVKDGRRAGARLPRELRRALDKQNAVKEKLGDESLEDIRTETQGPPPGYVFVPKGDVYVTRNCRSLSHKAKQTVYTVYNPKTQRTLGLYIPSQIQATVTQSASNTLTARAHAVAQKDARDTSKARALLRTQFPAMPVDTLETVLGHAFLKGSRRVGRSGMVESEEVKVGLAVDAHIRHVHTEYEKLLENGVDRQVAREKVWGSVRKVRALWEGKEEVEAEVEAKAATVALKTEGIKNRVGDMGKKGSMRLLRR</sequence>
<evidence type="ECO:0000313" key="4">
    <source>
        <dbReference type="Proteomes" id="UP000091918"/>
    </source>
</evidence>
<dbReference type="PANTHER" id="PTHR38113">
    <property type="match status" value="1"/>
</dbReference>
<evidence type="ECO:0000256" key="1">
    <source>
        <dbReference type="SAM" id="MobiDB-lite"/>
    </source>
</evidence>
<organism evidence="3 4">
    <name type="scientific">Emergomyces africanus</name>
    <dbReference type="NCBI Taxonomy" id="1955775"/>
    <lineage>
        <taxon>Eukaryota</taxon>
        <taxon>Fungi</taxon>
        <taxon>Dikarya</taxon>
        <taxon>Ascomycota</taxon>
        <taxon>Pezizomycotina</taxon>
        <taxon>Eurotiomycetes</taxon>
        <taxon>Eurotiomycetidae</taxon>
        <taxon>Onygenales</taxon>
        <taxon>Ajellomycetaceae</taxon>
        <taxon>Emergomyces</taxon>
    </lineage>
</organism>